<dbReference type="EMBL" id="GL378338">
    <property type="protein sequence ID" value="EFJ48903.1"/>
    <property type="molecule type" value="Genomic_DNA"/>
</dbReference>
<keyword evidence="3" id="KW-1185">Reference proteome</keyword>
<dbReference type="InterPro" id="IPR007461">
    <property type="entry name" value="Ysc84_actin-binding"/>
</dbReference>
<proteinExistence type="predicted"/>
<dbReference type="OrthoDB" id="443981at2759"/>
<dbReference type="KEGG" id="vcn:VOLCADRAFT_104626"/>
<dbReference type="PANTHER" id="PTHR15629:SF2">
    <property type="entry name" value="SH3 DOMAIN-CONTAINING YSC84-LIKE PROTEIN 1"/>
    <property type="match status" value="1"/>
</dbReference>
<dbReference type="PANTHER" id="PTHR15629">
    <property type="entry name" value="SH3YL1 PROTEIN"/>
    <property type="match status" value="1"/>
</dbReference>
<protein>
    <recommendedName>
        <fullName evidence="1">Ysc84 actin-binding domain-containing protein</fullName>
    </recommendedName>
</protein>
<sequence length="254" mass="27153">MSLHLEDEINQQYGNKQRVNALDAKKNPLLISILDAVDTLKNMETQGKLPHDAITNAKGLLTMLTNKVGFGVSVTQGYGLLVARLPNSPTGWSAPLPIKVDGFSVGAVMGYSEQHTVISLATDADIQAFLKDKRAMKIGLDFGLNLGDKVDKSAALNTQTGQTDSASGAKTRCFTLSKGVMLDVSMQGTSVEPDLEDIANCYGQHVSPGDILTGKVSAPRFMIGRILFMAVVSTERRAALSKRNVTNSTEARAA</sequence>
<feature type="domain" description="Ysc84 actin-binding" evidence="1">
    <location>
        <begin position="102"/>
        <end position="220"/>
    </location>
</feature>
<dbReference type="eggNOG" id="KOG1843">
    <property type="taxonomic scope" value="Eukaryota"/>
</dbReference>
<gene>
    <name evidence="2" type="ORF">VOLCADRAFT_104626</name>
</gene>
<dbReference type="InParanoid" id="D8TUZ2"/>
<evidence type="ECO:0000259" key="1">
    <source>
        <dbReference type="Pfam" id="PF04366"/>
    </source>
</evidence>
<dbReference type="Proteomes" id="UP000001058">
    <property type="component" value="Unassembled WGS sequence"/>
</dbReference>
<name>D8TUZ2_VOLCA</name>
<dbReference type="GO" id="GO:0035091">
    <property type="term" value="F:phosphatidylinositol binding"/>
    <property type="evidence" value="ECO:0007669"/>
    <property type="project" value="TreeGrafter"/>
</dbReference>
<dbReference type="InterPro" id="IPR051702">
    <property type="entry name" value="SH3_domain_YSC84-like"/>
</dbReference>
<organism evidence="3">
    <name type="scientific">Volvox carteri f. nagariensis</name>
    <dbReference type="NCBI Taxonomy" id="3068"/>
    <lineage>
        <taxon>Eukaryota</taxon>
        <taxon>Viridiplantae</taxon>
        <taxon>Chlorophyta</taxon>
        <taxon>core chlorophytes</taxon>
        <taxon>Chlorophyceae</taxon>
        <taxon>CS clade</taxon>
        <taxon>Chlamydomonadales</taxon>
        <taxon>Volvocaceae</taxon>
        <taxon>Volvox</taxon>
    </lineage>
</organism>
<evidence type="ECO:0000313" key="3">
    <source>
        <dbReference type="Proteomes" id="UP000001058"/>
    </source>
</evidence>
<evidence type="ECO:0000313" key="2">
    <source>
        <dbReference type="EMBL" id="EFJ48903.1"/>
    </source>
</evidence>
<dbReference type="AlphaFoldDB" id="D8TUZ2"/>
<dbReference type="RefSeq" id="XP_002950235.1">
    <property type="nucleotide sequence ID" value="XM_002950189.1"/>
</dbReference>
<dbReference type="CDD" id="cd11524">
    <property type="entry name" value="SYLF"/>
    <property type="match status" value="1"/>
</dbReference>
<reference evidence="2 3" key="1">
    <citation type="journal article" date="2010" name="Science">
        <title>Genomic analysis of organismal complexity in the multicellular green alga Volvox carteri.</title>
        <authorList>
            <person name="Prochnik S.E."/>
            <person name="Umen J."/>
            <person name="Nedelcu A.M."/>
            <person name="Hallmann A."/>
            <person name="Miller S.M."/>
            <person name="Nishii I."/>
            <person name="Ferris P."/>
            <person name="Kuo A."/>
            <person name="Mitros T."/>
            <person name="Fritz-Laylin L.K."/>
            <person name="Hellsten U."/>
            <person name="Chapman J."/>
            <person name="Simakov O."/>
            <person name="Rensing S.A."/>
            <person name="Terry A."/>
            <person name="Pangilinan J."/>
            <person name="Kapitonov V."/>
            <person name="Jurka J."/>
            <person name="Salamov A."/>
            <person name="Shapiro H."/>
            <person name="Schmutz J."/>
            <person name="Grimwood J."/>
            <person name="Lindquist E."/>
            <person name="Lucas S."/>
            <person name="Grigoriev I.V."/>
            <person name="Schmitt R."/>
            <person name="Kirk D."/>
            <person name="Rokhsar D.S."/>
        </authorList>
    </citation>
    <scope>NUCLEOTIDE SEQUENCE [LARGE SCALE GENOMIC DNA]</scope>
    <source>
        <strain evidence="3">f. Nagariensis / Eve</strain>
    </source>
</reference>
<dbReference type="Pfam" id="PF04366">
    <property type="entry name" value="Ysc84"/>
    <property type="match status" value="1"/>
</dbReference>
<accession>D8TUZ2</accession>
<dbReference type="GeneID" id="9619525"/>